<name>A0A427Y3I6_9TREE</name>
<feature type="region of interest" description="Disordered" evidence="1">
    <location>
        <begin position="267"/>
        <end position="311"/>
    </location>
</feature>
<feature type="compositionally biased region" description="Acidic residues" evidence="1">
    <location>
        <begin position="268"/>
        <end position="277"/>
    </location>
</feature>
<dbReference type="AlphaFoldDB" id="A0A427Y3I6"/>
<dbReference type="PANTHER" id="PTHR23099:SF0">
    <property type="entry name" value="GERM CELL NUCLEAR ACIDIC PROTEIN"/>
    <property type="match status" value="1"/>
</dbReference>
<evidence type="ECO:0000256" key="1">
    <source>
        <dbReference type="SAM" id="MobiDB-lite"/>
    </source>
</evidence>
<feature type="compositionally biased region" description="Basic and acidic residues" evidence="1">
    <location>
        <begin position="278"/>
        <end position="289"/>
    </location>
</feature>
<evidence type="ECO:0000313" key="4">
    <source>
        <dbReference type="Proteomes" id="UP000279259"/>
    </source>
</evidence>
<feature type="compositionally biased region" description="Basic and acidic residues" evidence="1">
    <location>
        <begin position="85"/>
        <end position="96"/>
    </location>
</feature>
<reference evidence="3 4" key="1">
    <citation type="submission" date="2018-11" db="EMBL/GenBank/DDBJ databases">
        <title>Genome sequence of Saitozyma podzolica DSM 27192.</title>
        <authorList>
            <person name="Aliyu H."/>
            <person name="Gorte O."/>
            <person name="Ochsenreither K."/>
        </authorList>
    </citation>
    <scope>NUCLEOTIDE SEQUENCE [LARGE SCALE GENOMIC DNA]</scope>
    <source>
        <strain evidence="3 4">DSM 27192</strain>
    </source>
</reference>
<protein>
    <recommendedName>
        <fullName evidence="2">SprT-like domain-containing protein</fullName>
    </recommendedName>
</protein>
<sequence>MASPSTPPRPIPRVDFTTHRSVPLTPLRRFVPTRIKPAQVDFSKIAKTPRKKLAELRLVEHPAHDALPTEEHSAEDDDAIAEIEQREGRQEEHVELEAQQPELGDDDAVELALVLDDLQLSDDDPLPSPISHAASPLSNSPVFRPASPHSPIPLTPSPQRAALVASDDDDEDEIHWQPSRRPARTPRRLVLSDSESELEPRPSAGPSRLRQFIIDLTASDDEEPAPIALALDSADHDVDDDALLEMGDQDFLEKYYDDSLGSLRDFIVDDDGNDDDEGRSGVGEHKAEESESDDLDDLDDDGHILHFSPPPRKLALPDLSALTLEADSPPHSPARRNIPKSTSKRFRKEWEQDRVRIAQEVFDDLDKRVFERKLGSYGAGATIEWSKRLLTTAGTATQMKSRQPDGTSQLTAKITLSSKVCTGKEQILSTVAHEMCHLASWIISNERKNPHGKVFKSWGRKVMRARSDIEVTTKHDYVIEYKFKWRCVSERCGKIYQRHSKSIDVSKQVCGRCRGRLEPMFETRENAFQTYLKQNMSLAKSALPGATHGDVMRALSRQWTANGPEADHQAYWRSAATASTAKS</sequence>
<feature type="compositionally biased region" description="Basic residues" evidence="1">
    <location>
        <begin position="333"/>
        <end position="343"/>
    </location>
</feature>
<feature type="region of interest" description="Disordered" evidence="1">
    <location>
        <begin position="85"/>
        <end position="209"/>
    </location>
</feature>
<feature type="domain" description="SprT-like" evidence="2">
    <location>
        <begin position="355"/>
        <end position="520"/>
    </location>
</feature>
<dbReference type="GO" id="GO:0005634">
    <property type="term" value="C:nucleus"/>
    <property type="evidence" value="ECO:0007669"/>
    <property type="project" value="TreeGrafter"/>
</dbReference>
<evidence type="ECO:0000259" key="2">
    <source>
        <dbReference type="SMART" id="SM00731"/>
    </source>
</evidence>
<feature type="compositionally biased region" description="Basic and acidic residues" evidence="1">
    <location>
        <begin position="60"/>
        <end position="72"/>
    </location>
</feature>
<dbReference type="Proteomes" id="UP000279259">
    <property type="component" value="Unassembled WGS sequence"/>
</dbReference>
<dbReference type="OrthoDB" id="20772at2759"/>
<organism evidence="3 4">
    <name type="scientific">Saitozyma podzolica</name>
    <dbReference type="NCBI Taxonomy" id="1890683"/>
    <lineage>
        <taxon>Eukaryota</taxon>
        <taxon>Fungi</taxon>
        <taxon>Dikarya</taxon>
        <taxon>Basidiomycota</taxon>
        <taxon>Agaricomycotina</taxon>
        <taxon>Tremellomycetes</taxon>
        <taxon>Tremellales</taxon>
        <taxon>Trimorphomycetaceae</taxon>
        <taxon>Saitozyma</taxon>
    </lineage>
</organism>
<feature type="region of interest" description="Disordered" evidence="1">
    <location>
        <begin position="60"/>
        <end position="79"/>
    </location>
</feature>
<dbReference type="PANTHER" id="PTHR23099">
    <property type="entry name" value="TRANSCRIPTIONAL REGULATOR"/>
    <property type="match status" value="1"/>
</dbReference>
<dbReference type="STRING" id="1890683.A0A427Y3I6"/>
<dbReference type="Pfam" id="PF10263">
    <property type="entry name" value="SprT-like"/>
    <property type="match status" value="1"/>
</dbReference>
<comment type="caution">
    <text evidence="3">The sequence shown here is derived from an EMBL/GenBank/DDBJ whole genome shotgun (WGS) entry which is preliminary data.</text>
</comment>
<gene>
    <name evidence="3" type="ORF">EHS25_003786</name>
</gene>
<dbReference type="EMBL" id="RSCD01000019">
    <property type="protein sequence ID" value="RSH85646.1"/>
    <property type="molecule type" value="Genomic_DNA"/>
</dbReference>
<feature type="compositionally biased region" description="Acidic residues" evidence="1">
    <location>
        <begin position="290"/>
        <end position="300"/>
    </location>
</feature>
<dbReference type="GO" id="GO:0006950">
    <property type="term" value="P:response to stress"/>
    <property type="evidence" value="ECO:0007669"/>
    <property type="project" value="UniProtKB-ARBA"/>
</dbReference>
<evidence type="ECO:0000313" key="3">
    <source>
        <dbReference type="EMBL" id="RSH85646.1"/>
    </source>
</evidence>
<dbReference type="SMART" id="SM00731">
    <property type="entry name" value="SprT"/>
    <property type="match status" value="1"/>
</dbReference>
<feature type="region of interest" description="Disordered" evidence="1">
    <location>
        <begin position="324"/>
        <end position="343"/>
    </location>
</feature>
<accession>A0A427Y3I6</accession>
<proteinExistence type="predicted"/>
<dbReference type="CDD" id="cd00084">
    <property type="entry name" value="HMG-box_SF"/>
    <property type="match status" value="1"/>
</dbReference>
<keyword evidence="4" id="KW-1185">Reference proteome</keyword>
<dbReference type="InterPro" id="IPR006640">
    <property type="entry name" value="SprT-like_domain"/>
</dbReference>